<accession>G2QA26</accession>
<dbReference type="OMA" id="KASCHEI"/>
<dbReference type="EMBL" id="CP003003">
    <property type="protein sequence ID" value="AEO56630.1"/>
    <property type="molecule type" value="Genomic_DNA"/>
</dbReference>
<evidence type="ECO:0000313" key="1">
    <source>
        <dbReference type="EMBL" id="AEO56630.1"/>
    </source>
</evidence>
<dbReference type="KEGG" id="mtm:MYCTH_2301764"/>
<reference evidence="1 2" key="1">
    <citation type="journal article" date="2011" name="Nat. Biotechnol.">
        <title>Comparative genomic analysis of the thermophilic biomass-degrading fungi Myceliophthora thermophila and Thielavia terrestris.</title>
        <authorList>
            <person name="Berka R.M."/>
            <person name="Grigoriev I.V."/>
            <person name="Otillar R."/>
            <person name="Salamov A."/>
            <person name="Grimwood J."/>
            <person name="Reid I."/>
            <person name="Ishmael N."/>
            <person name="John T."/>
            <person name="Darmond C."/>
            <person name="Moisan M.-C."/>
            <person name="Henrissat B."/>
            <person name="Coutinho P.M."/>
            <person name="Lombard V."/>
            <person name="Natvig D.O."/>
            <person name="Lindquist E."/>
            <person name="Schmutz J."/>
            <person name="Lucas S."/>
            <person name="Harris P."/>
            <person name="Powlowski J."/>
            <person name="Bellemare A."/>
            <person name="Taylor D."/>
            <person name="Butler G."/>
            <person name="de Vries R.P."/>
            <person name="Allijn I.E."/>
            <person name="van den Brink J."/>
            <person name="Ushinsky S."/>
            <person name="Storms R."/>
            <person name="Powell A.J."/>
            <person name="Paulsen I.T."/>
            <person name="Elbourne L.D.H."/>
            <person name="Baker S.E."/>
            <person name="Magnuson J."/>
            <person name="LaBoissiere S."/>
            <person name="Clutterbuck A.J."/>
            <person name="Martinez D."/>
            <person name="Wogulis M."/>
            <person name="de Leon A.L."/>
            <person name="Rey M.W."/>
            <person name="Tsang A."/>
        </authorList>
    </citation>
    <scope>NUCLEOTIDE SEQUENCE [LARGE SCALE GENOMIC DNA]</scope>
    <source>
        <strain evidence="2">ATCC 42464 / BCRC 31852 / DSM 1799</strain>
    </source>
</reference>
<organism evidence="1 2">
    <name type="scientific">Thermothelomyces thermophilus (strain ATCC 42464 / BCRC 31852 / DSM 1799)</name>
    <name type="common">Sporotrichum thermophile</name>
    <dbReference type="NCBI Taxonomy" id="573729"/>
    <lineage>
        <taxon>Eukaryota</taxon>
        <taxon>Fungi</taxon>
        <taxon>Dikarya</taxon>
        <taxon>Ascomycota</taxon>
        <taxon>Pezizomycotina</taxon>
        <taxon>Sordariomycetes</taxon>
        <taxon>Sordariomycetidae</taxon>
        <taxon>Sordariales</taxon>
        <taxon>Chaetomiaceae</taxon>
        <taxon>Thermothelomyces</taxon>
    </lineage>
</organism>
<dbReference type="InParanoid" id="G2QA26"/>
<dbReference type="Proteomes" id="UP000007322">
    <property type="component" value="Chromosome 2"/>
</dbReference>
<keyword evidence="2" id="KW-1185">Reference proteome</keyword>
<dbReference type="AlphaFoldDB" id="G2QA26"/>
<dbReference type="RefSeq" id="XP_003661875.1">
    <property type="nucleotide sequence ID" value="XM_003661827.1"/>
</dbReference>
<dbReference type="VEuPathDB" id="FungiDB:MYCTH_2301764"/>
<dbReference type="OrthoDB" id="10252171at2759"/>
<gene>
    <name evidence="1" type="ORF">MYCTH_2301764</name>
</gene>
<sequence>MDPLSIAAHAGQLRVCCDEIINLSARILASKIPDSDSVLSGLNRELPYVASSLEEIQQVWKTHGPTLMMHPAAGFGMWPNVQKNLESANVSFQAVKSKLIPVLESVGKRGGFLGINSGAFKFGLRVRALAVYQERIRAHHTAFRIGTNMMTMYVRLVSRPNGVIMLRSL</sequence>
<name>G2QA26_THET4</name>
<protein>
    <submittedName>
        <fullName evidence="1">Uncharacterized protein</fullName>
    </submittedName>
</protein>
<dbReference type="GeneID" id="11510680"/>
<evidence type="ECO:0000313" key="2">
    <source>
        <dbReference type="Proteomes" id="UP000007322"/>
    </source>
</evidence>
<dbReference type="eggNOG" id="KOG4177">
    <property type="taxonomic scope" value="Eukaryota"/>
</dbReference>
<proteinExistence type="predicted"/>
<dbReference type="HOGENOM" id="CLU_1579586_0_0_1"/>